<dbReference type="EMBL" id="CAJNIZ010000003">
    <property type="protein sequence ID" value="CAE7150831.1"/>
    <property type="molecule type" value="Genomic_DNA"/>
</dbReference>
<feature type="non-terminal residue" evidence="1">
    <location>
        <position position="1"/>
    </location>
</feature>
<feature type="non-terminal residue" evidence="1">
    <location>
        <position position="57"/>
    </location>
</feature>
<reference evidence="1" key="1">
    <citation type="submission" date="2021-02" db="EMBL/GenBank/DDBJ databases">
        <authorList>
            <person name="Dougan E. K."/>
            <person name="Rhodes N."/>
            <person name="Thang M."/>
            <person name="Chan C."/>
        </authorList>
    </citation>
    <scope>NUCLEOTIDE SEQUENCE</scope>
</reference>
<organism evidence="1 2">
    <name type="scientific">Symbiodinium pilosum</name>
    <name type="common">Dinoflagellate</name>
    <dbReference type="NCBI Taxonomy" id="2952"/>
    <lineage>
        <taxon>Eukaryota</taxon>
        <taxon>Sar</taxon>
        <taxon>Alveolata</taxon>
        <taxon>Dinophyceae</taxon>
        <taxon>Suessiales</taxon>
        <taxon>Symbiodiniaceae</taxon>
        <taxon>Symbiodinium</taxon>
    </lineage>
</organism>
<keyword evidence="2" id="KW-1185">Reference proteome</keyword>
<name>A0A812IS08_SYMPI</name>
<accession>A0A812IS08</accession>
<protein>
    <submittedName>
        <fullName evidence="1">Uncharacterized protein</fullName>
    </submittedName>
</protein>
<dbReference type="AlphaFoldDB" id="A0A812IS08"/>
<evidence type="ECO:0000313" key="1">
    <source>
        <dbReference type="EMBL" id="CAE7150831.1"/>
    </source>
</evidence>
<comment type="caution">
    <text evidence="1">The sequence shown here is derived from an EMBL/GenBank/DDBJ whole genome shotgun (WGS) entry which is preliminary data.</text>
</comment>
<sequence length="57" mass="6252">VRICGESSEATGIRAIYPGICQQLRSTRSESSPTWGRPHTWTMLALLCTAVRSCCPL</sequence>
<evidence type="ECO:0000313" key="2">
    <source>
        <dbReference type="Proteomes" id="UP000649617"/>
    </source>
</evidence>
<gene>
    <name evidence="1" type="ORF">SPIL2461_LOCUS196</name>
</gene>
<proteinExistence type="predicted"/>
<dbReference type="Proteomes" id="UP000649617">
    <property type="component" value="Unassembled WGS sequence"/>
</dbReference>